<evidence type="ECO:0000256" key="13">
    <source>
        <dbReference type="SAM" id="MobiDB-lite"/>
    </source>
</evidence>
<dbReference type="InterPro" id="IPR000700">
    <property type="entry name" value="PAS-assoc_C"/>
</dbReference>
<dbReference type="InterPro" id="IPR013656">
    <property type="entry name" value="PAS_4"/>
</dbReference>
<dbReference type="PROSITE" id="PS50110">
    <property type="entry name" value="RESPONSE_REGULATORY"/>
    <property type="match status" value="1"/>
</dbReference>
<evidence type="ECO:0000256" key="6">
    <source>
        <dbReference type="ARBA" id="ARBA00022679"/>
    </source>
</evidence>
<dbReference type="EC" id="2.7.13.3" evidence="3"/>
<dbReference type="Gene3D" id="3.40.50.150">
    <property type="entry name" value="Vaccinia Virus protein VP39"/>
    <property type="match status" value="1"/>
</dbReference>
<evidence type="ECO:0000259" key="17">
    <source>
        <dbReference type="PROSITE" id="PS50113"/>
    </source>
</evidence>
<dbReference type="SMART" id="SM00448">
    <property type="entry name" value="REC"/>
    <property type="match status" value="1"/>
</dbReference>
<dbReference type="Pfam" id="PF03705">
    <property type="entry name" value="CheR_N"/>
    <property type="match status" value="1"/>
</dbReference>
<dbReference type="SMART" id="SM00086">
    <property type="entry name" value="PAC"/>
    <property type="match status" value="1"/>
</dbReference>
<evidence type="ECO:0000256" key="9">
    <source>
        <dbReference type="ARBA" id="ARBA00023136"/>
    </source>
</evidence>
<reference evidence="20 21" key="1">
    <citation type="submission" date="2019-03" db="EMBL/GenBank/DDBJ databases">
        <title>Paraburkholderia sp. 4M-K11, isolated from subtropical forest soil.</title>
        <authorList>
            <person name="Gao Z.-H."/>
            <person name="Qiu L.-H."/>
        </authorList>
    </citation>
    <scope>NUCLEOTIDE SEQUENCE [LARGE SCALE GENOMIC DNA]</scope>
    <source>
        <strain evidence="20 21">4M-K11</strain>
    </source>
</reference>
<feature type="domain" description="Response regulatory" evidence="15">
    <location>
        <begin position="1405"/>
        <end position="1521"/>
    </location>
</feature>
<comment type="caution">
    <text evidence="20">The sequence shown here is derived from an EMBL/GenBank/DDBJ whole genome shotgun (WGS) entry which is preliminary data.</text>
</comment>
<feature type="domain" description="Histidine kinase" evidence="14">
    <location>
        <begin position="1163"/>
        <end position="1381"/>
    </location>
</feature>
<dbReference type="InterPro" id="IPR003661">
    <property type="entry name" value="HisK_dim/P_dom"/>
</dbReference>
<dbReference type="CDD" id="cd00082">
    <property type="entry name" value="HisKA"/>
    <property type="match status" value="1"/>
</dbReference>
<evidence type="ECO:0000259" key="15">
    <source>
        <dbReference type="PROSITE" id="PS50110"/>
    </source>
</evidence>
<evidence type="ECO:0000313" key="21">
    <source>
        <dbReference type="Proteomes" id="UP000295722"/>
    </source>
</evidence>
<dbReference type="Gene3D" id="1.10.287.130">
    <property type="match status" value="1"/>
</dbReference>
<dbReference type="Pfam" id="PF02518">
    <property type="entry name" value="HATPase_c"/>
    <property type="match status" value="1"/>
</dbReference>
<comment type="catalytic activity">
    <reaction evidence="1">
        <text>ATP + protein L-histidine = ADP + protein N-phospho-L-histidine.</text>
        <dbReference type="EC" id="2.7.13.3"/>
    </reaction>
</comment>
<feature type="domain" description="PAS" evidence="16">
    <location>
        <begin position="1020"/>
        <end position="1089"/>
    </location>
</feature>
<dbReference type="SMART" id="SM00387">
    <property type="entry name" value="HATPase_c"/>
    <property type="match status" value="1"/>
</dbReference>
<dbReference type="InterPro" id="IPR001610">
    <property type="entry name" value="PAC"/>
</dbReference>
<dbReference type="SUPFAM" id="SSF47757">
    <property type="entry name" value="Chemotaxis receptor methyltransferase CheR, N-terminal domain"/>
    <property type="match status" value="1"/>
</dbReference>
<feature type="modified residue" description="4-aspartylphosphate" evidence="11">
    <location>
        <position position="1454"/>
    </location>
</feature>
<dbReference type="Pfam" id="PF00512">
    <property type="entry name" value="HisKA"/>
    <property type="match status" value="1"/>
</dbReference>
<dbReference type="SUPFAM" id="SSF52172">
    <property type="entry name" value="CheY-like"/>
    <property type="match status" value="1"/>
</dbReference>
<dbReference type="InterPro" id="IPR035909">
    <property type="entry name" value="CheB_C"/>
</dbReference>
<dbReference type="PROSITE" id="PS50122">
    <property type="entry name" value="CHEB"/>
    <property type="match status" value="1"/>
</dbReference>
<dbReference type="PANTHER" id="PTHR24422">
    <property type="entry name" value="CHEMOTAXIS PROTEIN METHYLTRANSFERASE"/>
    <property type="match status" value="1"/>
</dbReference>
<dbReference type="GO" id="GO:0005886">
    <property type="term" value="C:plasma membrane"/>
    <property type="evidence" value="ECO:0007669"/>
    <property type="project" value="UniProtKB-SubCell"/>
</dbReference>
<dbReference type="InterPro" id="IPR035965">
    <property type="entry name" value="PAS-like_dom_sf"/>
</dbReference>
<evidence type="ECO:0000256" key="2">
    <source>
        <dbReference type="ARBA" id="ARBA00004429"/>
    </source>
</evidence>
<keyword evidence="7" id="KW-0418">Kinase</keyword>
<dbReference type="GO" id="GO:0000156">
    <property type="term" value="F:phosphorelay response regulator activity"/>
    <property type="evidence" value="ECO:0007669"/>
    <property type="project" value="InterPro"/>
</dbReference>
<dbReference type="GO" id="GO:0005737">
    <property type="term" value="C:cytoplasm"/>
    <property type="evidence" value="ECO:0007669"/>
    <property type="project" value="InterPro"/>
</dbReference>
<dbReference type="InterPro" id="IPR003594">
    <property type="entry name" value="HATPase_dom"/>
</dbReference>
<keyword evidence="12" id="KW-0175">Coiled coil</keyword>
<feature type="domain" description="CheB-type methylesterase" evidence="18">
    <location>
        <begin position="55"/>
        <end position="234"/>
    </location>
</feature>
<dbReference type="PANTHER" id="PTHR24422:SF27">
    <property type="entry name" value="PROTEIN-GLUTAMATE O-METHYLTRANSFERASE"/>
    <property type="match status" value="1"/>
</dbReference>
<gene>
    <name evidence="20" type="ORF">EYW47_25890</name>
</gene>
<evidence type="ECO:0000259" key="16">
    <source>
        <dbReference type="PROSITE" id="PS50112"/>
    </source>
</evidence>
<feature type="active site" evidence="10">
    <location>
        <position position="64"/>
    </location>
</feature>
<evidence type="ECO:0000256" key="8">
    <source>
        <dbReference type="ARBA" id="ARBA00023012"/>
    </source>
</evidence>
<evidence type="ECO:0000259" key="19">
    <source>
        <dbReference type="PROSITE" id="PS50123"/>
    </source>
</evidence>
<dbReference type="SUPFAM" id="SSF53335">
    <property type="entry name" value="S-adenosyl-L-methionine-dependent methyltransferases"/>
    <property type="match status" value="1"/>
</dbReference>
<name>A0A4R5M5B2_9BURK</name>
<dbReference type="Gene3D" id="3.30.565.10">
    <property type="entry name" value="Histidine kinase-like ATPase, C-terminal domain"/>
    <property type="match status" value="1"/>
</dbReference>
<feature type="domain" description="PAC" evidence="17">
    <location>
        <begin position="842"/>
        <end position="895"/>
    </location>
</feature>
<dbReference type="InterPro" id="IPR022642">
    <property type="entry name" value="CheR_C"/>
</dbReference>
<dbReference type="InterPro" id="IPR029063">
    <property type="entry name" value="SAM-dependent_MTases_sf"/>
</dbReference>
<evidence type="ECO:0000256" key="7">
    <source>
        <dbReference type="ARBA" id="ARBA00022777"/>
    </source>
</evidence>
<feature type="compositionally biased region" description="Low complexity" evidence="13">
    <location>
        <begin position="31"/>
        <end position="43"/>
    </location>
</feature>
<dbReference type="OrthoDB" id="9816309at2"/>
<dbReference type="InterPro" id="IPR000780">
    <property type="entry name" value="CheR_MeTrfase"/>
</dbReference>
<dbReference type="CDD" id="cd17580">
    <property type="entry name" value="REC_2_DhkD-like"/>
    <property type="match status" value="1"/>
</dbReference>
<keyword evidence="21" id="KW-1185">Reference proteome</keyword>
<dbReference type="GO" id="GO:0008757">
    <property type="term" value="F:S-adenosylmethionine-dependent methyltransferase activity"/>
    <property type="evidence" value="ECO:0007669"/>
    <property type="project" value="InterPro"/>
</dbReference>
<organism evidence="20 21">
    <name type="scientific">Paraburkholderia silviterrae</name>
    <dbReference type="NCBI Taxonomy" id="2528715"/>
    <lineage>
        <taxon>Bacteria</taxon>
        <taxon>Pseudomonadati</taxon>
        <taxon>Pseudomonadota</taxon>
        <taxon>Betaproteobacteria</taxon>
        <taxon>Burkholderiales</taxon>
        <taxon>Burkholderiaceae</taxon>
        <taxon>Paraburkholderia</taxon>
    </lineage>
</organism>
<dbReference type="InterPro" id="IPR000014">
    <property type="entry name" value="PAS"/>
</dbReference>
<evidence type="ECO:0000256" key="5">
    <source>
        <dbReference type="ARBA" id="ARBA00022553"/>
    </source>
</evidence>
<evidence type="ECO:0000256" key="11">
    <source>
        <dbReference type="PROSITE-ProRule" id="PRU00169"/>
    </source>
</evidence>
<feature type="coiled-coil region" evidence="12">
    <location>
        <begin position="695"/>
        <end position="782"/>
    </location>
</feature>
<proteinExistence type="predicted"/>
<dbReference type="Gene3D" id="3.30.450.20">
    <property type="entry name" value="PAS domain"/>
    <property type="match status" value="3"/>
</dbReference>
<dbReference type="InterPro" id="IPR036890">
    <property type="entry name" value="HATPase_C_sf"/>
</dbReference>
<dbReference type="InterPro" id="IPR000673">
    <property type="entry name" value="Sig_transdc_resp-reg_Me-estase"/>
</dbReference>
<feature type="domain" description="PAC" evidence="17">
    <location>
        <begin position="1093"/>
        <end position="1145"/>
    </location>
</feature>
<feature type="compositionally biased region" description="Basic and acidic residues" evidence="13">
    <location>
        <begin position="44"/>
        <end position="53"/>
    </location>
</feature>
<dbReference type="PROSITE" id="PS50113">
    <property type="entry name" value="PAC"/>
    <property type="match status" value="2"/>
</dbReference>
<evidence type="ECO:0000256" key="10">
    <source>
        <dbReference type="PROSITE-ProRule" id="PRU00050"/>
    </source>
</evidence>
<dbReference type="Pfam" id="PF13596">
    <property type="entry name" value="PAS_10"/>
    <property type="match status" value="1"/>
</dbReference>
<keyword evidence="8" id="KW-0902">Two-component regulatory system</keyword>
<dbReference type="GO" id="GO:0006355">
    <property type="term" value="P:regulation of DNA-templated transcription"/>
    <property type="evidence" value="ECO:0007669"/>
    <property type="project" value="InterPro"/>
</dbReference>
<evidence type="ECO:0000256" key="1">
    <source>
        <dbReference type="ARBA" id="ARBA00000085"/>
    </source>
</evidence>
<dbReference type="SMART" id="SM00138">
    <property type="entry name" value="MeTrc"/>
    <property type="match status" value="1"/>
</dbReference>
<dbReference type="Pfam" id="PF00989">
    <property type="entry name" value="PAS"/>
    <property type="match status" value="1"/>
</dbReference>
<dbReference type="Pfam" id="PF01339">
    <property type="entry name" value="CheB_methylest"/>
    <property type="match status" value="1"/>
</dbReference>
<accession>A0A4R5M5B2</accession>
<dbReference type="SUPFAM" id="SSF52738">
    <property type="entry name" value="Methylesterase CheB, C-terminal domain"/>
    <property type="match status" value="1"/>
</dbReference>
<dbReference type="GO" id="GO:0008984">
    <property type="term" value="F:protein-glutamate methylesterase activity"/>
    <property type="evidence" value="ECO:0007669"/>
    <property type="project" value="InterPro"/>
</dbReference>
<dbReference type="Gene3D" id="3.40.50.180">
    <property type="entry name" value="Methylesterase CheB, C-terminal domain"/>
    <property type="match status" value="1"/>
</dbReference>
<keyword evidence="9" id="KW-0472">Membrane</keyword>
<dbReference type="FunFam" id="3.30.565.10:FF:000006">
    <property type="entry name" value="Sensor histidine kinase WalK"/>
    <property type="match status" value="1"/>
</dbReference>
<dbReference type="InterPro" id="IPR013767">
    <property type="entry name" value="PAS_fold"/>
</dbReference>
<dbReference type="InterPro" id="IPR011006">
    <property type="entry name" value="CheY-like_superfamily"/>
</dbReference>
<dbReference type="InterPro" id="IPR050903">
    <property type="entry name" value="Bact_Chemotaxis_MeTrfase"/>
</dbReference>
<dbReference type="InterPro" id="IPR022641">
    <property type="entry name" value="CheR_N"/>
</dbReference>
<dbReference type="SUPFAM" id="SSF47384">
    <property type="entry name" value="Homodimeric domain of signal transducing histidine kinase"/>
    <property type="match status" value="1"/>
</dbReference>
<dbReference type="SUPFAM" id="SSF55785">
    <property type="entry name" value="PYP-like sensor domain (PAS domain)"/>
    <property type="match status" value="2"/>
</dbReference>
<dbReference type="GO" id="GO:0006935">
    <property type="term" value="P:chemotaxis"/>
    <property type="evidence" value="ECO:0007669"/>
    <property type="project" value="UniProtKB-UniRule"/>
</dbReference>
<dbReference type="InterPro" id="IPR001789">
    <property type="entry name" value="Sig_transdc_resp-reg_receiver"/>
</dbReference>
<sequence length="1530" mass="167802">MAFHKPMWRMVPCSSNDSPHGAWRLNRKTSRPSVVSPPRSTAPAERRDDRVRENPGPVVGIGASAGGLDALNKLLGQLPVDTGMAFVIVQHLDPQHESRLRDLLAEVTQMPVLEARDGLPVEPDHVYVIAPNTTLAIAGGECRVSPRGEAHGVHLPVDHFLKSLAEYCQDRAIGVILSGTGTDGTLGVEEIKAAGGITLAQDEQSAAHVGMPLNAIRSGCIDMVLAPAEMARVLARIGRHPHVVASRAAKSEPETIEEDRDYREILGRLHMAFKVDFSNYRDTTVKRRMTRRMVLHSLGSLAEYAARLKGDRTELEALYHDILINVTSFFRDPDAFDAIRQCVLPAIMRNKEPGAPLRIWVPGCSTGQEAYSLAIVVTEFLEETHRVPLPVQIFATDLSDPMSLQQARQGLYPGSIEAEVSAGRLNRFFSREDSHYRVSPALRDMIVFARQNVAADPPYSRVDLISCRNLLIYLAPSLQKRVIPTFHYALNPGGFLVLGASETVGSFGALFAAVDQPNRIYAKRATATRSYPHFRTERTVVETGRSVAPAPAMSVADWQREADRVALARYAPPGVLVNENLDILQFRGQTGPFLAPAPGEPSHNLLKMAREGLFIGLRAALAECQQQGVPVHRQGVRVRGEVAEREIDLHVIPVKLPNAAERCYLISFAEPAHRTVPIPAAPASGVSAKRPGDELASLRQELASMREYLQSVIEQQDAANEELKASNEEILSSNEELQSTNEELESAKEELQSLNEELTTVNEQLQVRNAELIRLNDDMTNLLGSVNVPIVVFGNDLCVRRFTPPATTLLHLRASDVGRPAGHLRLPVPTAGLEALLGEVIETVQMREHEVQDGAGHWYAFRVLPYRTADNRIDGAVLALEDIHAAKLAQTALRDARDYAQAIVETVRDPLLVLDSELRVQIASRAFYRTFRQMPPDAEGHRLFELGNGQWNVPELHALLAQVLTESKPFEDYEVKATFDAIGSRIMLLNARRIVRNGEATGLILLALEDVTERTRVGEVQARLAEIVECSDDGIISTTLDDVITTWNAGAERIFGLRADEAISTPLARLMPSAQDNGEADVQARMRRGERIAHVETAITNREGRRLHVSVAISPLRNANGGVIGISRVVRDISESRRMQDELKAFAAGLAETDRRKNEFLAILAHELRNPLAPIRNALQILQQSGTRKPADRSAIDIMQRQMAQMVRLVDELLDVSRVSRGKIELRRGEVELNSLAHHAAEAARSECDAMRQELVVSVPPEPIYVDGDPVRLLQVIGNLLSNASKFTEGGGLIELRLEREGDHALVRVRDNGIGITAAQLPRIFDMFAQADNSLERTRSGLGIGLTLVRTLVEMHGGAVAVHSAGAGQGSEFAVRLPLLAKRQQAQPEPPQRSGGEQGTAQALRILVVDDNHDSADSLATLLRMQGHDVHIAYDGLRAVEDAAALQPDMILLDIGLPGLNGYEAAQRIRAQRADGHFLLVALTGWSQEDDRRRSREAGFDAHLVKPVSPEGIEALIVRLSDGGPAGEIA</sequence>
<dbReference type="GO" id="GO:0000155">
    <property type="term" value="F:phosphorelay sensor kinase activity"/>
    <property type="evidence" value="ECO:0007669"/>
    <property type="project" value="InterPro"/>
</dbReference>
<feature type="domain" description="CheR-type methyltransferase" evidence="19">
    <location>
        <begin position="250"/>
        <end position="504"/>
    </location>
</feature>
<comment type="subcellular location">
    <subcellularLocation>
        <location evidence="2">Cell inner membrane</location>
        <topology evidence="2">Multi-pass membrane protein</topology>
    </subcellularLocation>
</comment>
<dbReference type="CDD" id="cd00130">
    <property type="entry name" value="PAS"/>
    <property type="match status" value="1"/>
</dbReference>
<evidence type="ECO:0000256" key="12">
    <source>
        <dbReference type="SAM" id="Coils"/>
    </source>
</evidence>
<evidence type="ECO:0000256" key="4">
    <source>
        <dbReference type="ARBA" id="ARBA00022500"/>
    </source>
</evidence>
<evidence type="ECO:0000259" key="14">
    <source>
        <dbReference type="PROSITE" id="PS50109"/>
    </source>
</evidence>
<dbReference type="EMBL" id="SMRP01000015">
    <property type="protein sequence ID" value="TDG20605.1"/>
    <property type="molecule type" value="Genomic_DNA"/>
</dbReference>
<dbReference type="Gene3D" id="3.40.50.2300">
    <property type="match status" value="1"/>
</dbReference>
<protein>
    <recommendedName>
        <fullName evidence="3">histidine kinase</fullName>
        <ecNumber evidence="3">2.7.13.3</ecNumber>
    </recommendedName>
</protein>
<dbReference type="PROSITE" id="PS50123">
    <property type="entry name" value="CHER"/>
    <property type="match status" value="1"/>
</dbReference>
<dbReference type="Proteomes" id="UP000295722">
    <property type="component" value="Unassembled WGS sequence"/>
</dbReference>
<feature type="region of interest" description="Disordered" evidence="13">
    <location>
        <begin position="1"/>
        <end position="56"/>
    </location>
</feature>
<dbReference type="Pfam" id="PF00072">
    <property type="entry name" value="Response_reg"/>
    <property type="match status" value="1"/>
</dbReference>
<keyword evidence="10" id="KW-0378">Hydrolase</keyword>
<dbReference type="SMART" id="SM00388">
    <property type="entry name" value="HisKA"/>
    <property type="match status" value="1"/>
</dbReference>
<keyword evidence="4 10" id="KW-0145">Chemotaxis</keyword>
<dbReference type="PROSITE" id="PS50112">
    <property type="entry name" value="PAS"/>
    <property type="match status" value="1"/>
</dbReference>
<dbReference type="PRINTS" id="PR00996">
    <property type="entry name" value="CHERMTFRASE"/>
</dbReference>
<keyword evidence="6" id="KW-0808">Transferase</keyword>
<evidence type="ECO:0000256" key="3">
    <source>
        <dbReference type="ARBA" id="ARBA00012438"/>
    </source>
</evidence>
<dbReference type="Pfam" id="PF08448">
    <property type="entry name" value="PAS_4"/>
    <property type="match status" value="1"/>
</dbReference>
<keyword evidence="5 11" id="KW-0597">Phosphoprotein</keyword>
<dbReference type="InterPro" id="IPR005467">
    <property type="entry name" value="His_kinase_dom"/>
</dbReference>
<feature type="active site" evidence="10">
    <location>
        <position position="91"/>
    </location>
</feature>
<dbReference type="Pfam" id="PF01739">
    <property type="entry name" value="CheR"/>
    <property type="match status" value="1"/>
</dbReference>
<dbReference type="SUPFAM" id="SSF55874">
    <property type="entry name" value="ATPase domain of HSP90 chaperone/DNA topoisomerase II/histidine kinase"/>
    <property type="match status" value="1"/>
</dbReference>
<dbReference type="FunFam" id="1.10.287.130:FF:000001">
    <property type="entry name" value="Two-component sensor histidine kinase"/>
    <property type="match status" value="1"/>
</dbReference>
<dbReference type="CDD" id="cd16434">
    <property type="entry name" value="CheB-CheR_fusion"/>
    <property type="match status" value="1"/>
</dbReference>
<dbReference type="SMART" id="SM00091">
    <property type="entry name" value="PAS"/>
    <property type="match status" value="2"/>
</dbReference>
<dbReference type="PROSITE" id="PS50109">
    <property type="entry name" value="HIS_KIN"/>
    <property type="match status" value="1"/>
</dbReference>
<feature type="active site" evidence="10">
    <location>
        <position position="183"/>
    </location>
</feature>
<dbReference type="InterPro" id="IPR036097">
    <property type="entry name" value="HisK_dim/P_sf"/>
</dbReference>
<dbReference type="NCBIfam" id="TIGR00229">
    <property type="entry name" value="sensory_box"/>
    <property type="match status" value="1"/>
</dbReference>
<evidence type="ECO:0000259" key="18">
    <source>
        <dbReference type="PROSITE" id="PS50122"/>
    </source>
</evidence>
<evidence type="ECO:0000313" key="20">
    <source>
        <dbReference type="EMBL" id="TDG20605.1"/>
    </source>
</evidence>